<reference evidence="1" key="1">
    <citation type="submission" date="2020-03" db="EMBL/GenBank/DDBJ databases">
        <title>The deep terrestrial virosphere.</title>
        <authorList>
            <person name="Holmfeldt K."/>
            <person name="Nilsson E."/>
            <person name="Simone D."/>
            <person name="Lopez-Fernandez M."/>
            <person name="Wu X."/>
            <person name="de Brujin I."/>
            <person name="Lundin D."/>
            <person name="Andersson A."/>
            <person name="Bertilsson S."/>
            <person name="Dopson M."/>
        </authorList>
    </citation>
    <scope>NUCLEOTIDE SEQUENCE</scope>
    <source>
        <strain evidence="1">MM415A00723</strain>
    </source>
</reference>
<organism evidence="1">
    <name type="scientific">viral metagenome</name>
    <dbReference type="NCBI Taxonomy" id="1070528"/>
    <lineage>
        <taxon>unclassified sequences</taxon>
        <taxon>metagenomes</taxon>
        <taxon>organismal metagenomes</taxon>
    </lineage>
</organism>
<gene>
    <name evidence="1" type="ORF">MM415A00723_0010</name>
</gene>
<evidence type="ECO:0000313" key="1">
    <source>
        <dbReference type="EMBL" id="QJA80422.1"/>
    </source>
</evidence>
<dbReference type="SUPFAM" id="SSF51126">
    <property type="entry name" value="Pectin lyase-like"/>
    <property type="match status" value="1"/>
</dbReference>
<accession>A0A6M3KEY2</accession>
<sequence>MKMKKIFIAMLLVVAFCGISYSESSLTSPVTIDGVPITGSIPGNLITGKVFYVGSSGVDSGASGKDVSTPFATAEYATNSTTGSRGDVVYFLYGYTENITSATTWTADKANVHYFGLGSGSNRPTFTFTTATSAVINVTADNVTFENIVFDLTGVDDLVKGVYVTGANVRFINCKFIQADDNAGSGTGSAAQRAVVVGHAGDYNIFDGVKFIGPTASGEEAYSNTSVSAIDYSLTTGTGSHYEQTVKNCEFIGMWSTAAVNSDYTMTRFITAGNTGKNYSPGCRLFDMSGGNNTYFTPDMGEKTIELYAMPTPNAATTTVFTFAGLLSDSIDVLSVSGAVSEAIQATATTISLVADPTPGLLSNTFIAAAADITGDLAGSILSVGDMGGTLAESVSFATALTFTDGQQFMLTPCAIALWSVNTSTGAITWRMRYRTNSTSVFVY</sequence>
<protein>
    <recommendedName>
        <fullName evidence="2">Pectate lyase</fullName>
    </recommendedName>
</protein>
<dbReference type="InterPro" id="IPR011050">
    <property type="entry name" value="Pectin_lyase_fold/virulence"/>
</dbReference>
<evidence type="ECO:0008006" key="2">
    <source>
        <dbReference type="Google" id="ProtNLM"/>
    </source>
</evidence>
<proteinExistence type="predicted"/>
<dbReference type="AlphaFoldDB" id="A0A6M3KEY2"/>
<dbReference type="EMBL" id="MT142421">
    <property type="protein sequence ID" value="QJA80422.1"/>
    <property type="molecule type" value="Genomic_DNA"/>
</dbReference>
<name>A0A6M3KEY2_9ZZZZ</name>